<dbReference type="OrthoDB" id="5971203at2759"/>
<protein>
    <recommendedName>
        <fullName evidence="3">Fibrinogen C-terminal domain-containing protein</fullName>
    </recommendedName>
</protein>
<name>A0A1X7TV93_AMPQE</name>
<sequence>MSHEKEGIYDETELQEYEGTHRYKITTSIGGQDTFTRILGIITAILQVIALLLLIVILSIVAGTLSRFNSIDVCESTAAGPTPTTGASVGTVPNITAPVCNVSCNCLGDSTWTGSQVETLVNGSLETGRKLNDLLSYTGLDGMRTMNITQTLKLILEGAQDSTIKLSSIINGLANVGSSQYNTNTALHNIYLITQEILSIQNSTLNISIPIAINSSGSSCSAIKSAQPDSTSGFYTINGYSVYCNMDQTLCGSAGGWSRIAYLDMSDSTQNCPSGFRLYNTGGVRACGRPISFSAGCSSIEFSSNGISYSQICGRVQGYQFGSTDAVHPTDGPAGHQNNIDSYYADGVLLTRGSPRQHVWTFIAGYTETSDINANSNCPCANGVTTSVPSFVGNDYYCESGNGGTYTSEILYTNDTLWDGQTCGNLERPCCLVSDIPWFHRSYGSNSYTDNIQMRVCGDEGTNNEDNPVGLYEIYVK</sequence>
<reference evidence="2" key="1">
    <citation type="submission" date="2017-05" db="UniProtKB">
        <authorList>
            <consortium name="EnsemblMetazoa"/>
        </authorList>
    </citation>
    <scope>IDENTIFICATION</scope>
</reference>
<keyword evidence="1" id="KW-0812">Transmembrane</keyword>
<dbReference type="AlphaFoldDB" id="A0A1X7TV93"/>
<keyword evidence="1" id="KW-1133">Transmembrane helix</keyword>
<evidence type="ECO:0008006" key="3">
    <source>
        <dbReference type="Google" id="ProtNLM"/>
    </source>
</evidence>
<evidence type="ECO:0000256" key="1">
    <source>
        <dbReference type="SAM" id="Phobius"/>
    </source>
</evidence>
<feature type="transmembrane region" description="Helical" evidence="1">
    <location>
        <begin position="38"/>
        <end position="62"/>
    </location>
</feature>
<dbReference type="InParanoid" id="A0A1X7TV93"/>
<proteinExistence type="predicted"/>
<accession>A0A1X7TV93</accession>
<keyword evidence="1" id="KW-0472">Membrane</keyword>
<dbReference type="EnsemblMetazoa" id="Aqu2.1.19006_001">
    <property type="protein sequence ID" value="Aqu2.1.19006_001"/>
    <property type="gene ID" value="Aqu2.1.19006"/>
</dbReference>
<organism evidence="2">
    <name type="scientific">Amphimedon queenslandica</name>
    <name type="common">Sponge</name>
    <dbReference type="NCBI Taxonomy" id="400682"/>
    <lineage>
        <taxon>Eukaryota</taxon>
        <taxon>Metazoa</taxon>
        <taxon>Porifera</taxon>
        <taxon>Demospongiae</taxon>
        <taxon>Heteroscleromorpha</taxon>
        <taxon>Haplosclerida</taxon>
        <taxon>Niphatidae</taxon>
        <taxon>Amphimedon</taxon>
    </lineage>
</organism>
<evidence type="ECO:0000313" key="2">
    <source>
        <dbReference type="EnsemblMetazoa" id="Aqu2.1.19006_001"/>
    </source>
</evidence>